<organism evidence="2 3">
    <name type="scientific">Nesidiocoris tenuis</name>
    <dbReference type="NCBI Taxonomy" id="355587"/>
    <lineage>
        <taxon>Eukaryota</taxon>
        <taxon>Metazoa</taxon>
        <taxon>Ecdysozoa</taxon>
        <taxon>Arthropoda</taxon>
        <taxon>Hexapoda</taxon>
        <taxon>Insecta</taxon>
        <taxon>Pterygota</taxon>
        <taxon>Neoptera</taxon>
        <taxon>Paraneoptera</taxon>
        <taxon>Hemiptera</taxon>
        <taxon>Heteroptera</taxon>
        <taxon>Panheteroptera</taxon>
        <taxon>Cimicomorpha</taxon>
        <taxon>Miridae</taxon>
        <taxon>Dicyphina</taxon>
        <taxon>Nesidiocoris</taxon>
    </lineage>
</organism>
<dbReference type="EMBL" id="AP028923">
    <property type="protein sequence ID" value="BET02953.1"/>
    <property type="molecule type" value="Genomic_DNA"/>
</dbReference>
<dbReference type="Proteomes" id="UP001307889">
    <property type="component" value="Chromosome 15"/>
</dbReference>
<sequence>MALKLDDLIGKKKEVAQVLDLSKATANNAEEFKKLIEKVPEFKIKPEKLKPEDVKIHDFSRGGRRKKKVKVPTVYQFADPLPEEMRSIRLEDLCPVNIQWNMLTTLRPKSKADTEYFSRLVELGKLEISTQEKEKKYPDSSFMKKMKNRAGIQESRYISCTECGEDFCQKEFCMMFQYENFRREPMVETIGKKETEPKRGRSMSKSKKRVKTRSKSKRKSSDRAAKPRSKSNSKPKGSGGEGAQKSPKSKSRSRSRSKSKGPGTSEKNGEEKVVKKVKSKGSPLNKKKVRISSKK</sequence>
<feature type="compositionally biased region" description="Basic and acidic residues" evidence="1">
    <location>
        <begin position="189"/>
        <end position="199"/>
    </location>
</feature>
<feature type="compositionally biased region" description="Basic residues" evidence="1">
    <location>
        <begin position="200"/>
        <end position="218"/>
    </location>
</feature>
<feature type="compositionally biased region" description="Basic residues" evidence="1">
    <location>
        <begin position="275"/>
        <end position="295"/>
    </location>
</feature>
<feature type="compositionally biased region" description="Basic residues" evidence="1">
    <location>
        <begin position="247"/>
        <end position="259"/>
    </location>
</feature>
<proteinExistence type="predicted"/>
<protein>
    <submittedName>
        <fullName evidence="2">Uncharacterized protein</fullName>
    </submittedName>
</protein>
<accession>A0ABN7BI92</accession>
<keyword evidence="3" id="KW-1185">Reference proteome</keyword>
<evidence type="ECO:0000313" key="3">
    <source>
        <dbReference type="Proteomes" id="UP001307889"/>
    </source>
</evidence>
<feature type="region of interest" description="Disordered" evidence="1">
    <location>
        <begin position="189"/>
        <end position="295"/>
    </location>
</feature>
<evidence type="ECO:0000256" key="1">
    <source>
        <dbReference type="SAM" id="MobiDB-lite"/>
    </source>
</evidence>
<evidence type="ECO:0000313" key="2">
    <source>
        <dbReference type="EMBL" id="BET02953.1"/>
    </source>
</evidence>
<reference evidence="2 3" key="1">
    <citation type="submission" date="2023-09" db="EMBL/GenBank/DDBJ databases">
        <title>Nesidiocoris tenuis whole genome shotgun sequence.</title>
        <authorList>
            <person name="Shibata T."/>
            <person name="Shimoda M."/>
            <person name="Kobayashi T."/>
            <person name="Uehara T."/>
        </authorList>
    </citation>
    <scope>NUCLEOTIDE SEQUENCE [LARGE SCALE GENOMIC DNA]</scope>
    <source>
        <strain evidence="2 3">Japan</strain>
    </source>
</reference>
<name>A0ABN7BI92_9HEMI</name>
<gene>
    <name evidence="2" type="ORF">NTJ_15771</name>
</gene>